<sequence>MSLRVLLAVVVAVLYLSPVMLSGDRTEGTPGPSYVAAVYEHKVILNPEPHVPLSRAAALEHMMRNLKVYEEQAARAAEQGAQIIVFPEDGIHGFNFSRLSISGYLETIPDPLTEDWNPCTQPDRHNQTEVLQSLSCMARRHQLYLVANMPDLQPCPLTSQPHLDPSQTPCPPDGRWQFNTDVVFRSDGSLAARYHKQNLFFEKEFDTPPRLEVVTFDTPFAGRFGVFTCFDILFHDPTVRLLEKGIRQMIFPTAWMNLLPLLTAVQIQRAVSLGANVTLLAANLRHDSKAMTGSGIFTPSTSIYHHAFHHPGEPEEGKLLVLRIPVLDSDWLATQKQAKRQGETGGQGEAKRQIGEEGEAKGQGEIGGEGEAKGQIGEEGEAKGQGETGGQGEAKGQIGEEGEAKGQIGEEGEAKGQGETGGQGEAKGQIGEEGEAKGQGETGREGEAKGQIGEEGEAKGQGETGGEGEGEPLSASLPILSPNPSPSPSHFISSMMCDPFSFVLLHGSEGQLTVCDGPLCCHLQYRRSPQGGNTELYALGAFAGNHTADGHFALQVCALVRCSGSEVSSCGKGVEEAESRLDFRLEGKFGTRYVYPSLLGSGMVVDGPDRIEKTTDGRVTMEHSGMSVGLVTACLYGRVYDQD</sequence>
<dbReference type="CDD" id="cd07567">
    <property type="entry name" value="biotinidase_like"/>
    <property type="match status" value="1"/>
</dbReference>
<dbReference type="Gene3D" id="3.60.110.10">
    <property type="entry name" value="Carbon-nitrogen hydrolase"/>
    <property type="match status" value="1"/>
</dbReference>
<evidence type="ECO:0000256" key="3">
    <source>
        <dbReference type="ARBA" id="ARBA00022801"/>
    </source>
</evidence>
<evidence type="ECO:0000256" key="1">
    <source>
        <dbReference type="ARBA" id="ARBA00008225"/>
    </source>
</evidence>
<evidence type="ECO:0000256" key="10">
    <source>
        <dbReference type="SAM" id="SignalP"/>
    </source>
</evidence>
<dbReference type="GeneTree" id="ENSGT00390000013823"/>
<keyword evidence="3" id="KW-0378">Hydrolase</keyword>
<feature type="signal peptide" evidence="10">
    <location>
        <begin position="1"/>
        <end position="21"/>
    </location>
</feature>
<feature type="chain" id="PRO_5034879425" description="Biotinidase" evidence="10">
    <location>
        <begin position="22"/>
        <end position="643"/>
    </location>
</feature>
<evidence type="ECO:0000313" key="13">
    <source>
        <dbReference type="Proteomes" id="UP000694557"/>
    </source>
</evidence>
<reference evidence="12" key="2">
    <citation type="submission" date="2025-09" db="UniProtKB">
        <authorList>
            <consortium name="Ensembl"/>
        </authorList>
    </citation>
    <scope>IDENTIFICATION</scope>
</reference>
<evidence type="ECO:0000259" key="11">
    <source>
        <dbReference type="PROSITE" id="PS50263"/>
    </source>
</evidence>
<keyword evidence="4" id="KW-0325">Glycoprotein</keyword>
<comment type="similarity">
    <text evidence="1">Belongs to the carbon-nitrogen hydrolase superfamily. BTD/VNN family.</text>
</comment>
<dbReference type="AlphaFoldDB" id="A0A8C7DRT1"/>
<dbReference type="Pfam" id="PF00795">
    <property type="entry name" value="CN_hydrolase"/>
    <property type="match status" value="1"/>
</dbReference>
<dbReference type="SUPFAM" id="SSF56317">
    <property type="entry name" value="Carbon-nitrogen hydrolase"/>
    <property type="match status" value="1"/>
</dbReference>
<gene>
    <name evidence="12" type="primary">LOC109908579</name>
</gene>
<comment type="function">
    <text evidence="5">Catalytic release of biotin from biocytin, the product of biotin-dependent carboxylases degradation.</text>
</comment>
<dbReference type="Ensembl" id="ENSOKIT00005024256.1">
    <property type="protein sequence ID" value="ENSOKIP00005022845.1"/>
    <property type="gene ID" value="ENSOKIG00005010029.1"/>
</dbReference>
<evidence type="ECO:0000256" key="4">
    <source>
        <dbReference type="ARBA" id="ARBA00023180"/>
    </source>
</evidence>
<accession>A0A8C7DRT1</accession>
<name>A0A8C7DRT1_ONCKI</name>
<dbReference type="EC" id="3.5.1.12" evidence="6"/>
<dbReference type="PANTHER" id="PTHR10609:SF14">
    <property type="entry name" value="BIOTINIDASE"/>
    <property type="match status" value="1"/>
</dbReference>
<evidence type="ECO:0000256" key="6">
    <source>
        <dbReference type="ARBA" id="ARBA00039012"/>
    </source>
</evidence>
<dbReference type="PANTHER" id="PTHR10609">
    <property type="entry name" value="BIOTINIDASE-RELATED"/>
    <property type="match status" value="1"/>
</dbReference>
<dbReference type="InterPro" id="IPR012101">
    <property type="entry name" value="Biotinidase-like_euk"/>
</dbReference>
<dbReference type="GeneID" id="109908579"/>
<comment type="catalytic activity">
    <reaction evidence="8">
        <text>biocytin + H2O = biotin + L-lysine</text>
        <dbReference type="Rhea" id="RHEA:77171"/>
        <dbReference type="ChEBI" id="CHEBI:15377"/>
        <dbReference type="ChEBI" id="CHEBI:32551"/>
        <dbReference type="ChEBI" id="CHEBI:57586"/>
        <dbReference type="ChEBI" id="CHEBI:195545"/>
        <dbReference type="EC" id="3.5.1.12"/>
    </reaction>
</comment>
<protein>
    <recommendedName>
        <fullName evidence="7">Biotinidase</fullName>
        <ecNumber evidence="6">3.5.1.12</ecNumber>
    </recommendedName>
</protein>
<evidence type="ECO:0000313" key="12">
    <source>
        <dbReference type="Ensembl" id="ENSOKIP00005022845.1"/>
    </source>
</evidence>
<feature type="compositionally biased region" description="Low complexity" evidence="9">
    <location>
        <begin position="471"/>
        <end position="480"/>
    </location>
</feature>
<dbReference type="Proteomes" id="UP000694557">
    <property type="component" value="Unassembled WGS sequence"/>
</dbReference>
<feature type="compositionally biased region" description="Basic and acidic residues" evidence="9">
    <location>
        <begin position="434"/>
        <end position="448"/>
    </location>
</feature>
<organism evidence="12 13">
    <name type="scientific">Oncorhynchus kisutch</name>
    <name type="common">Coho salmon</name>
    <name type="synonym">Salmo kisutch</name>
    <dbReference type="NCBI Taxonomy" id="8019"/>
    <lineage>
        <taxon>Eukaryota</taxon>
        <taxon>Metazoa</taxon>
        <taxon>Chordata</taxon>
        <taxon>Craniata</taxon>
        <taxon>Vertebrata</taxon>
        <taxon>Euteleostomi</taxon>
        <taxon>Actinopterygii</taxon>
        <taxon>Neopterygii</taxon>
        <taxon>Teleostei</taxon>
        <taxon>Protacanthopterygii</taxon>
        <taxon>Salmoniformes</taxon>
        <taxon>Salmonidae</taxon>
        <taxon>Salmoninae</taxon>
        <taxon>Oncorhynchus</taxon>
    </lineage>
</organism>
<feature type="region of interest" description="Disordered" evidence="9">
    <location>
        <begin position="337"/>
        <end position="488"/>
    </location>
</feature>
<evidence type="ECO:0000256" key="8">
    <source>
        <dbReference type="ARBA" id="ARBA00043697"/>
    </source>
</evidence>
<dbReference type="InterPro" id="IPR043957">
    <property type="entry name" value="Vanin_C"/>
</dbReference>
<dbReference type="GO" id="GO:0047708">
    <property type="term" value="F:biotinidase activity"/>
    <property type="evidence" value="ECO:0007669"/>
    <property type="project" value="UniProtKB-EC"/>
</dbReference>
<dbReference type="Pfam" id="PF19018">
    <property type="entry name" value="Vanin_C"/>
    <property type="match status" value="1"/>
</dbReference>
<feature type="domain" description="CN hydrolase" evidence="11">
    <location>
        <begin position="47"/>
        <end position="326"/>
    </location>
</feature>
<dbReference type="FunFam" id="3.60.110.10:FF:000001">
    <property type="entry name" value="biotinidase isoform X1"/>
    <property type="match status" value="1"/>
</dbReference>
<dbReference type="InterPro" id="IPR036526">
    <property type="entry name" value="C-N_Hydrolase_sf"/>
</dbReference>
<evidence type="ECO:0000256" key="7">
    <source>
        <dbReference type="ARBA" id="ARBA00039680"/>
    </source>
</evidence>
<dbReference type="RefSeq" id="XP_031649053.1">
    <property type="nucleotide sequence ID" value="XM_031793193.1"/>
</dbReference>
<keyword evidence="13" id="KW-1185">Reference proteome</keyword>
<dbReference type="PROSITE" id="PS50263">
    <property type="entry name" value="CN_HYDROLASE"/>
    <property type="match status" value="1"/>
</dbReference>
<evidence type="ECO:0000256" key="9">
    <source>
        <dbReference type="SAM" id="MobiDB-lite"/>
    </source>
</evidence>
<proteinExistence type="inferred from homology"/>
<dbReference type="InterPro" id="IPR003010">
    <property type="entry name" value="C-N_Hydrolase"/>
</dbReference>
<dbReference type="InterPro" id="IPR040154">
    <property type="entry name" value="Biotinidase/VNN"/>
</dbReference>
<dbReference type="KEGG" id="oki:109908579"/>
<feature type="compositionally biased region" description="Basic and acidic residues" evidence="9">
    <location>
        <begin position="349"/>
        <end position="362"/>
    </location>
</feature>
<keyword evidence="2 10" id="KW-0732">Signal</keyword>
<reference evidence="12" key="1">
    <citation type="submission" date="2025-08" db="UniProtKB">
        <authorList>
            <consortium name="Ensembl"/>
        </authorList>
    </citation>
    <scope>IDENTIFICATION</scope>
</reference>
<evidence type="ECO:0000256" key="5">
    <source>
        <dbReference type="ARBA" id="ARBA00037073"/>
    </source>
</evidence>
<evidence type="ECO:0000256" key="2">
    <source>
        <dbReference type="ARBA" id="ARBA00022729"/>
    </source>
</evidence>